<dbReference type="Gene3D" id="1.20.1250.20">
    <property type="entry name" value="MFS general substrate transporter like domains"/>
    <property type="match status" value="1"/>
</dbReference>
<evidence type="ECO:0000256" key="5">
    <source>
        <dbReference type="SAM" id="Phobius"/>
    </source>
</evidence>
<dbReference type="CDD" id="cd17321">
    <property type="entry name" value="MFS_MMR_MDR_like"/>
    <property type="match status" value="1"/>
</dbReference>
<evidence type="ECO:0000313" key="7">
    <source>
        <dbReference type="EMBL" id="MEJ2864362.1"/>
    </source>
</evidence>
<feature type="transmembrane region" description="Helical" evidence="5">
    <location>
        <begin position="78"/>
        <end position="97"/>
    </location>
</feature>
<dbReference type="PROSITE" id="PS00217">
    <property type="entry name" value="SUGAR_TRANSPORT_2"/>
    <property type="match status" value="1"/>
</dbReference>
<dbReference type="RefSeq" id="WP_337705720.1">
    <property type="nucleotide sequence ID" value="NZ_JBBEGM010000011.1"/>
</dbReference>
<feature type="transmembrane region" description="Helical" evidence="5">
    <location>
        <begin position="103"/>
        <end position="124"/>
    </location>
</feature>
<reference evidence="7 8" key="1">
    <citation type="submission" date="2024-03" db="EMBL/GenBank/DDBJ databases">
        <title>Actinomycetospora sp. OC33-EN07, a novel actinomycete isolated from wild orchid (Aerides multiflora).</title>
        <authorList>
            <person name="Suriyachadkun C."/>
        </authorList>
    </citation>
    <scope>NUCLEOTIDE SEQUENCE [LARGE SCALE GENOMIC DNA]</scope>
    <source>
        <strain evidence="7 8">OC33-EN07</strain>
    </source>
</reference>
<feature type="transmembrane region" description="Helical" evidence="5">
    <location>
        <begin position="48"/>
        <end position="66"/>
    </location>
</feature>
<feature type="transmembrane region" description="Helical" evidence="5">
    <location>
        <begin position="233"/>
        <end position="252"/>
    </location>
</feature>
<accession>A0ABU8MAK0</accession>
<dbReference type="PANTHER" id="PTHR42718:SF39">
    <property type="entry name" value="ACTINORHODIN TRANSPORTER-RELATED"/>
    <property type="match status" value="1"/>
</dbReference>
<proteinExistence type="predicted"/>
<dbReference type="PROSITE" id="PS50850">
    <property type="entry name" value="MFS"/>
    <property type="match status" value="1"/>
</dbReference>
<feature type="transmembrane region" description="Helical" evidence="5">
    <location>
        <begin position="207"/>
        <end position="227"/>
    </location>
</feature>
<dbReference type="InterPro" id="IPR020846">
    <property type="entry name" value="MFS_dom"/>
</dbReference>
<organism evidence="7 8">
    <name type="scientific">Actinomycetospora flava</name>
    <dbReference type="NCBI Taxonomy" id="3129232"/>
    <lineage>
        <taxon>Bacteria</taxon>
        <taxon>Bacillati</taxon>
        <taxon>Actinomycetota</taxon>
        <taxon>Actinomycetes</taxon>
        <taxon>Pseudonocardiales</taxon>
        <taxon>Pseudonocardiaceae</taxon>
        <taxon>Actinomycetospora</taxon>
    </lineage>
</organism>
<keyword evidence="8" id="KW-1185">Reference proteome</keyword>
<dbReference type="Pfam" id="PF07690">
    <property type="entry name" value="MFS_1"/>
    <property type="match status" value="1"/>
</dbReference>
<dbReference type="Proteomes" id="UP001369736">
    <property type="component" value="Unassembled WGS sequence"/>
</dbReference>
<feature type="transmembrane region" description="Helical" evidence="5">
    <location>
        <begin position="12"/>
        <end position="36"/>
    </location>
</feature>
<feature type="domain" description="Major facilitator superfamily (MFS) profile" evidence="6">
    <location>
        <begin position="12"/>
        <end position="469"/>
    </location>
</feature>
<keyword evidence="3 5" id="KW-1133">Transmembrane helix</keyword>
<feature type="transmembrane region" description="Helical" evidence="5">
    <location>
        <begin position="273"/>
        <end position="300"/>
    </location>
</feature>
<name>A0ABU8MAK0_9PSEU</name>
<feature type="transmembrane region" description="Helical" evidence="5">
    <location>
        <begin position="365"/>
        <end position="386"/>
    </location>
</feature>
<feature type="transmembrane region" description="Helical" evidence="5">
    <location>
        <begin position="340"/>
        <end position="359"/>
    </location>
</feature>
<dbReference type="InterPro" id="IPR036259">
    <property type="entry name" value="MFS_trans_sf"/>
</dbReference>
<evidence type="ECO:0000313" key="8">
    <source>
        <dbReference type="Proteomes" id="UP001369736"/>
    </source>
</evidence>
<feature type="transmembrane region" description="Helical" evidence="5">
    <location>
        <begin position="166"/>
        <end position="186"/>
    </location>
</feature>
<keyword evidence="4 5" id="KW-0472">Membrane</keyword>
<gene>
    <name evidence="7" type="ORF">WCD58_24605</name>
</gene>
<dbReference type="InterPro" id="IPR005829">
    <property type="entry name" value="Sugar_transporter_CS"/>
</dbReference>
<dbReference type="PANTHER" id="PTHR42718">
    <property type="entry name" value="MAJOR FACILITATOR SUPERFAMILY MULTIDRUG TRANSPORTER MFSC"/>
    <property type="match status" value="1"/>
</dbReference>
<dbReference type="Gene3D" id="1.20.1720.10">
    <property type="entry name" value="Multidrug resistance protein D"/>
    <property type="match status" value="1"/>
</dbReference>
<evidence type="ECO:0000256" key="4">
    <source>
        <dbReference type="ARBA" id="ARBA00023136"/>
    </source>
</evidence>
<comment type="caution">
    <text evidence="7">The sequence shown here is derived from an EMBL/GenBank/DDBJ whole genome shotgun (WGS) entry which is preliminary data.</text>
</comment>
<comment type="subcellular location">
    <subcellularLocation>
        <location evidence="1">Cell membrane</location>
        <topology evidence="1">Multi-pass membrane protein</topology>
    </subcellularLocation>
</comment>
<dbReference type="InterPro" id="IPR011701">
    <property type="entry name" value="MFS"/>
</dbReference>
<keyword evidence="2 5" id="KW-0812">Transmembrane</keyword>
<dbReference type="EMBL" id="JBBEGM010000011">
    <property type="protein sequence ID" value="MEJ2864362.1"/>
    <property type="molecule type" value="Genomic_DNA"/>
</dbReference>
<feature type="transmembrane region" description="Helical" evidence="5">
    <location>
        <begin position="136"/>
        <end position="154"/>
    </location>
</feature>
<evidence type="ECO:0000256" key="3">
    <source>
        <dbReference type="ARBA" id="ARBA00022989"/>
    </source>
</evidence>
<feature type="transmembrane region" description="Helical" evidence="5">
    <location>
        <begin position="415"/>
        <end position="435"/>
    </location>
</feature>
<protein>
    <submittedName>
        <fullName evidence="7">MFS transporter</fullName>
    </submittedName>
</protein>
<sequence length="487" mass="50300">MTDNAHPGRWRALAVCMAASVMIFIDVSIVNVALPSFQTGLGATPADLAWIVAGYTLTFGIALVPGGRLGDSRGRKKMFVAGLLLFAASSIAAGLATTPLWLVVARLLQGAAGGLLNPQLLGLIQQMFPRDERGTAFGVFGAVNASSTAIGPLVGGLLIEAGGPELGWRLIFLVNLPFALLALALAPRLLPADPSREQRNTQASLDPLGASLLGLSVVGILLPLVLADRDPAAAPWWTIALGVALLGTFAWWERRYSARGGDPLANGRVLRSPGYVLGTSLGTLYMAGSTAIFFVLTVYFQQGLGYTALQAGAASLPYAVGSAIAAAIGGRVVGRFGRPLVVAGTVVMAVGIVATLVIVRAETGPVVGLLTAVPLFLSGVGSGMVITPNQALTLQNVPTDEGGTAAGMQQTSQRIGSSIGIALVSSVFFTVLSLSDRDFGGALSTGLLVITGFVAIAFALGLTDVLRGRRHRQDEHAYAAATRTYHH</sequence>
<evidence type="ECO:0000259" key="6">
    <source>
        <dbReference type="PROSITE" id="PS50850"/>
    </source>
</evidence>
<dbReference type="SUPFAM" id="SSF103473">
    <property type="entry name" value="MFS general substrate transporter"/>
    <property type="match status" value="1"/>
</dbReference>
<evidence type="ECO:0000256" key="2">
    <source>
        <dbReference type="ARBA" id="ARBA00022692"/>
    </source>
</evidence>
<feature type="transmembrane region" description="Helical" evidence="5">
    <location>
        <begin position="306"/>
        <end position="328"/>
    </location>
</feature>
<evidence type="ECO:0000256" key="1">
    <source>
        <dbReference type="ARBA" id="ARBA00004651"/>
    </source>
</evidence>
<feature type="transmembrane region" description="Helical" evidence="5">
    <location>
        <begin position="441"/>
        <end position="462"/>
    </location>
</feature>